<dbReference type="InterPro" id="IPR010982">
    <property type="entry name" value="Lambda_DNA-bd_dom_sf"/>
</dbReference>
<gene>
    <name evidence="2" type="ORF">GJ699_28345</name>
</gene>
<dbReference type="RefSeq" id="WP_154382776.1">
    <property type="nucleotide sequence ID" value="NZ_WKJK01000020.1"/>
</dbReference>
<dbReference type="PANTHER" id="PTHR36924:SF1">
    <property type="entry name" value="ANTITOXIN HIGA-1"/>
    <property type="match status" value="1"/>
</dbReference>
<proteinExistence type="predicted"/>
<dbReference type="Proteomes" id="UP000433309">
    <property type="component" value="Unassembled WGS sequence"/>
</dbReference>
<comment type="caution">
    <text evidence="2">The sequence shown here is derived from an EMBL/GenBank/DDBJ whole genome shotgun (WGS) entry which is preliminary data.</text>
</comment>
<evidence type="ECO:0000313" key="2">
    <source>
        <dbReference type="EMBL" id="MRW93908.1"/>
    </source>
</evidence>
<dbReference type="PANTHER" id="PTHR36924">
    <property type="entry name" value="ANTITOXIN HIGA-1"/>
    <property type="match status" value="1"/>
</dbReference>
<dbReference type="NCBIfam" id="TIGR02607">
    <property type="entry name" value="antidote_HigA"/>
    <property type="match status" value="1"/>
</dbReference>
<evidence type="ECO:0000256" key="1">
    <source>
        <dbReference type="ARBA" id="ARBA00023125"/>
    </source>
</evidence>
<organism evidence="2 3">
    <name type="scientific">Duganella guangzhouensis</name>
    <dbReference type="NCBI Taxonomy" id="2666084"/>
    <lineage>
        <taxon>Bacteria</taxon>
        <taxon>Pseudomonadati</taxon>
        <taxon>Pseudomonadota</taxon>
        <taxon>Betaproteobacteria</taxon>
        <taxon>Burkholderiales</taxon>
        <taxon>Oxalobacteraceae</taxon>
        <taxon>Telluria group</taxon>
        <taxon>Duganella</taxon>
    </lineage>
</organism>
<evidence type="ECO:0000313" key="3">
    <source>
        <dbReference type="Proteomes" id="UP000433309"/>
    </source>
</evidence>
<keyword evidence="3" id="KW-1185">Reference proteome</keyword>
<protein>
    <submittedName>
        <fullName evidence="2">HigA family addiction module antidote protein</fullName>
    </submittedName>
</protein>
<name>A0A6I2L6Y6_9BURK</name>
<dbReference type="GO" id="GO:0003677">
    <property type="term" value="F:DNA binding"/>
    <property type="evidence" value="ECO:0007669"/>
    <property type="project" value="UniProtKB-KW"/>
</dbReference>
<sequence>MPVNKMRPIHPGEILREDILVPLEMSVTAFARLLDLPPEVMTEIINEKRSVSAEVAERIKRRFGGDVDFWLRLQQSYDDKMALLAPGESWPAPG</sequence>
<dbReference type="SUPFAM" id="SSF47413">
    <property type="entry name" value="lambda repressor-like DNA-binding domains"/>
    <property type="match status" value="1"/>
</dbReference>
<keyword evidence="1" id="KW-0238">DNA-binding</keyword>
<dbReference type="AlphaFoldDB" id="A0A6I2L6Y6"/>
<accession>A0A6I2L6Y6</accession>
<reference evidence="2 3" key="1">
    <citation type="submission" date="2019-11" db="EMBL/GenBank/DDBJ databases">
        <title>Novel species isolated from a subtropical stream in China.</title>
        <authorList>
            <person name="Lu H."/>
        </authorList>
    </citation>
    <scope>NUCLEOTIDE SEQUENCE [LARGE SCALE GENOMIC DNA]</scope>
    <source>
        <strain evidence="2 3">FT80W</strain>
    </source>
</reference>
<dbReference type="InterPro" id="IPR013430">
    <property type="entry name" value="Toxin_antidote_HigA"/>
</dbReference>
<dbReference type="EMBL" id="WKJK01000020">
    <property type="protein sequence ID" value="MRW93908.1"/>
    <property type="molecule type" value="Genomic_DNA"/>
</dbReference>
<dbReference type="Gene3D" id="1.10.260.40">
    <property type="entry name" value="lambda repressor-like DNA-binding domains"/>
    <property type="match status" value="1"/>
</dbReference>